<sequence length="199" mass="22951">MSKLEQYEWVNLWYDEANDESGTRVLLIGDSIMLGSRQYVQKHIGKDVHVDMIATSRAMDNPSLKKEALYMADSEDYRLIRFNNGLHGFHLGIDDYERLYDEMINELTSRYKNAKIIIGLTTPATVDKKPEEFSELNDIVLERNEAAKRIALKYGLEVDDLYAVTSVHPELRVGDFAHFKEEGYDMIGRHIAEYIAARV</sequence>
<dbReference type="SUPFAM" id="SSF52266">
    <property type="entry name" value="SGNH hydrolase"/>
    <property type="match status" value="1"/>
</dbReference>
<name>A0A9D1H403_9FIRM</name>
<evidence type="ECO:0000313" key="2">
    <source>
        <dbReference type="Proteomes" id="UP000824165"/>
    </source>
</evidence>
<comment type="caution">
    <text evidence="1">The sequence shown here is derived from an EMBL/GenBank/DDBJ whole genome shotgun (WGS) entry which is preliminary data.</text>
</comment>
<proteinExistence type="predicted"/>
<dbReference type="Proteomes" id="UP000824165">
    <property type="component" value="Unassembled WGS sequence"/>
</dbReference>
<reference evidence="1" key="1">
    <citation type="submission" date="2020-10" db="EMBL/GenBank/DDBJ databases">
        <authorList>
            <person name="Gilroy R."/>
        </authorList>
    </citation>
    <scope>NUCLEOTIDE SEQUENCE</scope>
    <source>
        <strain evidence="1">CHK181-108</strain>
    </source>
</reference>
<dbReference type="InterPro" id="IPR036514">
    <property type="entry name" value="SGNH_hydro_sf"/>
</dbReference>
<reference evidence="1" key="2">
    <citation type="journal article" date="2021" name="PeerJ">
        <title>Extensive microbial diversity within the chicken gut microbiome revealed by metagenomics and culture.</title>
        <authorList>
            <person name="Gilroy R."/>
            <person name="Ravi A."/>
            <person name="Getino M."/>
            <person name="Pursley I."/>
            <person name="Horton D.L."/>
            <person name="Alikhan N.F."/>
            <person name="Baker D."/>
            <person name="Gharbi K."/>
            <person name="Hall N."/>
            <person name="Watson M."/>
            <person name="Adriaenssens E.M."/>
            <person name="Foster-Nyarko E."/>
            <person name="Jarju S."/>
            <person name="Secka A."/>
            <person name="Antonio M."/>
            <person name="Oren A."/>
            <person name="Chaudhuri R.R."/>
            <person name="La Ragione R."/>
            <person name="Hildebrand F."/>
            <person name="Pallen M.J."/>
        </authorList>
    </citation>
    <scope>NUCLEOTIDE SEQUENCE</scope>
    <source>
        <strain evidence="1">CHK181-108</strain>
    </source>
</reference>
<dbReference type="GO" id="GO:0016787">
    <property type="term" value="F:hydrolase activity"/>
    <property type="evidence" value="ECO:0007669"/>
    <property type="project" value="UniProtKB-KW"/>
</dbReference>
<gene>
    <name evidence="1" type="ORF">IAA60_02735</name>
</gene>
<dbReference type="Gene3D" id="3.40.50.1110">
    <property type="entry name" value="SGNH hydrolase"/>
    <property type="match status" value="1"/>
</dbReference>
<accession>A0A9D1H403</accession>
<dbReference type="CDD" id="cd00229">
    <property type="entry name" value="SGNH_hydrolase"/>
    <property type="match status" value="1"/>
</dbReference>
<dbReference type="AlphaFoldDB" id="A0A9D1H403"/>
<organism evidence="1 2">
    <name type="scientific">Candidatus Ornithomonoglobus intestinigallinarum</name>
    <dbReference type="NCBI Taxonomy" id="2840894"/>
    <lineage>
        <taxon>Bacteria</taxon>
        <taxon>Bacillati</taxon>
        <taxon>Bacillota</taxon>
        <taxon>Clostridia</taxon>
        <taxon>Candidatus Ornithomonoglobus</taxon>
    </lineage>
</organism>
<keyword evidence="1" id="KW-0378">Hydrolase</keyword>
<dbReference type="EMBL" id="DVLU01000024">
    <property type="protein sequence ID" value="HIT84804.1"/>
    <property type="molecule type" value="Genomic_DNA"/>
</dbReference>
<protein>
    <submittedName>
        <fullName evidence="1">SGNH/GDSL hydrolase family protein</fullName>
    </submittedName>
</protein>
<evidence type="ECO:0000313" key="1">
    <source>
        <dbReference type="EMBL" id="HIT84804.1"/>
    </source>
</evidence>